<evidence type="ECO:0000313" key="1">
    <source>
        <dbReference type="EMBL" id="MBT1154499.1"/>
    </source>
</evidence>
<keyword evidence="2" id="KW-1185">Reference proteome</keyword>
<reference evidence="1" key="1">
    <citation type="journal article" date="2021" name="Microorganisms">
        <title>Phylogenomic Reconstruction and Metabolic Potential of the Genus Aminobacter.</title>
        <authorList>
            <person name="Artuso I."/>
            <person name="Turrini P."/>
            <person name="Pirolo M."/>
            <person name="Lugli G.A."/>
            <person name="Ventura M."/>
            <person name="Visca P."/>
        </authorList>
    </citation>
    <scope>NUCLEOTIDE SEQUENCE</scope>
    <source>
        <strain evidence="1">LMG 26462</strain>
    </source>
</reference>
<protein>
    <submittedName>
        <fullName evidence="1">Uncharacterized protein</fullName>
    </submittedName>
</protein>
<sequence length="203" mass="22823">MDQITPEELEQRGRHVAEKFGGILPAFEAFYVESILYSSNIANDAFNRYEYSVSNLDNEEVIFSYAQEALTHVGSLSRFFWPSRKKGVAHARGEKLRTAFGVSEESVLKTRELRNSLEHFDERLDEFLLQDPTGMFFPGATVGDHSIADQSPGQIFRLIDPVAEVFVILGKKHDFAGVRSEVARVLELAKAMIANGSRLKAPR</sequence>
<evidence type="ECO:0000313" key="2">
    <source>
        <dbReference type="Proteomes" id="UP001138921"/>
    </source>
</evidence>
<comment type="caution">
    <text evidence="1">The sequence shown here is derived from an EMBL/GenBank/DDBJ whole genome shotgun (WGS) entry which is preliminary data.</text>
</comment>
<dbReference type="AlphaFoldDB" id="A0A9X1A730"/>
<dbReference type="RefSeq" id="WP_214385768.1">
    <property type="nucleotide sequence ID" value="NZ_JAFLWW010000001.1"/>
</dbReference>
<accession>A0A9X1A730</accession>
<proteinExistence type="predicted"/>
<gene>
    <name evidence="1" type="ORF">J1C56_02730</name>
</gene>
<dbReference type="EMBL" id="JAFLWW010000001">
    <property type="protein sequence ID" value="MBT1154499.1"/>
    <property type="molecule type" value="Genomic_DNA"/>
</dbReference>
<name>A0A9X1A730_9HYPH</name>
<reference evidence="1" key="2">
    <citation type="submission" date="2021-03" db="EMBL/GenBank/DDBJ databases">
        <authorList>
            <person name="Artuso I."/>
            <person name="Turrini P."/>
            <person name="Pirolo M."/>
            <person name="Lugli G.A."/>
            <person name="Ventura M."/>
            <person name="Visca P."/>
        </authorList>
    </citation>
    <scope>NUCLEOTIDE SEQUENCE</scope>
    <source>
        <strain evidence="1">LMG 26462</strain>
    </source>
</reference>
<dbReference type="Proteomes" id="UP001138921">
    <property type="component" value="Unassembled WGS sequence"/>
</dbReference>
<organism evidence="1 2">
    <name type="scientific">Aminobacter anthyllidis</name>
    <dbReference type="NCBI Taxonomy" id="1035067"/>
    <lineage>
        <taxon>Bacteria</taxon>
        <taxon>Pseudomonadati</taxon>
        <taxon>Pseudomonadota</taxon>
        <taxon>Alphaproteobacteria</taxon>
        <taxon>Hyphomicrobiales</taxon>
        <taxon>Phyllobacteriaceae</taxon>
        <taxon>Aminobacter</taxon>
    </lineage>
</organism>